<sequence>MSSKKNFSSRHIARLAKKQAEHDIAQISFALNSASSLNSSQRIETIASSELEFVVDEIDSSETARIFDGTAKNDEHASGSSFYGSEEISVAEHCMDTNHSDAISLHENETNGDSDSESYRYSDSDAESIPGEDDIDTDFRVDSTYGFLNDNNIKNQKFRSSVHDWAIDFSIPHVALKSLLTILNEYTNVPFPKDPRTLLKTPKFSAPVVTMHSGSYCHLGLENCVKKIIETRLTTYPKSNKIKLLTNIDGAPIGHSSEKSIWPILVKDYYEKIVHVVGLYFGQKKPGDPNDYLRQFVDEARQLVTNNYTYKGKQYIVRIFVAVNA</sequence>
<dbReference type="AlphaFoldDB" id="A0ABD2VT09"/>
<evidence type="ECO:0000313" key="2">
    <source>
        <dbReference type="EMBL" id="KAL3383788.1"/>
    </source>
</evidence>
<comment type="caution">
    <text evidence="2">The sequence shown here is derived from an EMBL/GenBank/DDBJ whole genome shotgun (WGS) entry which is preliminary data.</text>
</comment>
<dbReference type="PANTHER" id="PTHR33053">
    <property type="entry name" value="PROTEIN, PUTATIVE-RELATED"/>
    <property type="match status" value="1"/>
</dbReference>
<reference evidence="2 3" key="1">
    <citation type="journal article" date="2024" name="bioRxiv">
        <title>A reference genome for Trichogramma kaykai: A tiny desert-dwelling parasitoid wasp with competing sex-ratio distorters.</title>
        <authorList>
            <person name="Culotta J."/>
            <person name="Lindsey A.R."/>
        </authorList>
    </citation>
    <scope>NUCLEOTIDE SEQUENCE [LARGE SCALE GENOMIC DNA]</scope>
    <source>
        <strain evidence="2 3">KSX58</strain>
    </source>
</reference>
<dbReference type="Proteomes" id="UP001627154">
    <property type="component" value="Unassembled WGS sequence"/>
</dbReference>
<protein>
    <submittedName>
        <fullName evidence="2">Uncharacterized protein</fullName>
    </submittedName>
</protein>
<organism evidence="2 3">
    <name type="scientific">Trichogramma kaykai</name>
    <dbReference type="NCBI Taxonomy" id="54128"/>
    <lineage>
        <taxon>Eukaryota</taxon>
        <taxon>Metazoa</taxon>
        <taxon>Ecdysozoa</taxon>
        <taxon>Arthropoda</taxon>
        <taxon>Hexapoda</taxon>
        <taxon>Insecta</taxon>
        <taxon>Pterygota</taxon>
        <taxon>Neoptera</taxon>
        <taxon>Endopterygota</taxon>
        <taxon>Hymenoptera</taxon>
        <taxon>Apocrita</taxon>
        <taxon>Proctotrupomorpha</taxon>
        <taxon>Chalcidoidea</taxon>
        <taxon>Trichogrammatidae</taxon>
        <taxon>Trichogramma</taxon>
    </lineage>
</organism>
<evidence type="ECO:0000313" key="3">
    <source>
        <dbReference type="Proteomes" id="UP001627154"/>
    </source>
</evidence>
<evidence type="ECO:0000256" key="1">
    <source>
        <dbReference type="SAM" id="MobiDB-lite"/>
    </source>
</evidence>
<keyword evidence="3" id="KW-1185">Reference proteome</keyword>
<name>A0ABD2VT09_9HYME</name>
<proteinExistence type="predicted"/>
<feature type="region of interest" description="Disordered" evidence="1">
    <location>
        <begin position="105"/>
        <end position="135"/>
    </location>
</feature>
<dbReference type="PANTHER" id="PTHR33053:SF9">
    <property type="entry name" value="AGAP000105-PA"/>
    <property type="match status" value="1"/>
</dbReference>
<accession>A0ABD2VT09</accession>
<gene>
    <name evidence="2" type="ORF">TKK_020162</name>
</gene>
<feature type="compositionally biased region" description="Acidic residues" evidence="1">
    <location>
        <begin position="124"/>
        <end position="135"/>
    </location>
</feature>
<dbReference type="EMBL" id="JBJJXI010000181">
    <property type="protein sequence ID" value="KAL3383788.1"/>
    <property type="molecule type" value="Genomic_DNA"/>
</dbReference>